<evidence type="ECO:0000313" key="4">
    <source>
        <dbReference type="Proteomes" id="UP000231371"/>
    </source>
</evidence>
<dbReference type="InterPro" id="IPR029052">
    <property type="entry name" value="Metallo-depent_PP-like"/>
</dbReference>
<accession>A0A2H0KHC6</accession>
<dbReference type="EMBL" id="PCVI01000048">
    <property type="protein sequence ID" value="PIQ69983.1"/>
    <property type="molecule type" value="Genomic_DNA"/>
</dbReference>
<comment type="caution">
    <text evidence="3">The sequence shown here is derived from an EMBL/GenBank/DDBJ whole genome shotgun (WGS) entry which is preliminary data.</text>
</comment>
<feature type="domain" description="Capsule synthesis protein CapA" evidence="2">
    <location>
        <begin position="57"/>
        <end position="272"/>
    </location>
</feature>
<dbReference type="InterPro" id="IPR019079">
    <property type="entry name" value="Capsule_synth_CapA"/>
</dbReference>
<dbReference type="Gene3D" id="3.60.21.10">
    <property type="match status" value="1"/>
</dbReference>
<evidence type="ECO:0000259" key="2">
    <source>
        <dbReference type="SMART" id="SM00854"/>
    </source>
</evidence>
<dbReference type="InterPro" id="IPR052169">
    <property type="entry name" value="CW_Biosynth-Accessory"/>
</dbReference>
<comment type="similarity">
    <text evidence="1">Belongs to the CapA family.</text>
</comment>
<protein>
    <recommendedName>
        <fullName evidence="2">Capsule synthesis protein CapA domain-containing protein</fullName>
    </recommendedName>
</protein>
<name>A0A2H0KHC6_9BACT</name>
<reference evidence="3 4" key="1">
    <citation type="submission" date="2017-09" db="EMBL/GenBank/DDBJ databases">
        <title>Depth-based differentiation of microbial function through sediment-hosted aquifers and enrichment of novel symbionts in the deep terrestrial subsurface.</title>
        <authorList>
            <person name="Probst A.J."/>
            <person name="Ladd B."/>
            <person name="Jarett J.K."/>
            <person name="Geller-Mcgrath D.E."/>
            <person name="Sieber C.M."/>
            <person name="Emerson J.B."/>
            <person name="Anantharaman K."/>
            <person name="Thomas B.C."/>
            <person name="Malmstrom R."/>
            <person name="Stieglmeier M."/>
            <person name="Klingl A."/>
            <person name="Woyke T."/>
            <person name="Ryan C.M."/>
            <person name="Banfield J.F."/>
        </authorList>
    </citation>
    <scope>NUCLEOTIDE SEQUENCE [LARGE SCALE GENOMIC DNA]</scope>
    <source>
        <strain evidence="3">CG11_big_fil_rev_8_21_14_0_20_40_12</strain>
    </source>
</reference>
<gene>
    <name evidence="3" type="ORF">COV89_02955</name>
</gene>
<dbReference type="SMART" id="SM00854">
    <property type="entry name" value="PGA_cap"/>
    <property type="match status" value="1"/>
</dbReference>
<evidence type="ECO:0000256" key="1">
    <source>
        <dbReference type="ARBA" id="ARBA00005662"/>
    </source>
</evidence>
<dbReference type="AlphaFoldDB" id="A0A2H0KHC6"/>
<dbReference type="SUPFAM" id="SSF56300">
    <property type="entry name" value="Metallo-dependent phosphatases"/>
    <property type="match status" value="1"/>
</dbReference>
<dbReference type="CDD" id="cd07381">
    <property type="entry name" value="MPP_CapA"/>
    <property type="match status" value="1"/>
</dbReference>
<dbReference type="Proteomes" id="UP000231371">
    <property type="component" value="Unassembled WGS sequence"/>
</dbReference>
<organism evidence="3 4">
    <name type="scientific">Candidatus Shapirobacteria bacterium CG11_big_fil_rev_8_21_14_0_20_40_12</name>
    <dbReference type="NCBI Taxonomy" id="1974889"/>
    <lineage>
        <taxon>Bacteria</taxon>
        <taxon>Candidatus Shapironibacteriota</taxon>
    </lineage>
</organism>
<dbReference type="PANTHER" id="PTHR33393:SF11">
    <property type="entry name" value="POLYGLUTAMINE SYNTHESIS ACCESSORY PROTEIN RV0574C-RELATED"/>
    <property type="match status" value="1"/>
</dbReference>
<proteinExistence type="inferred from homology"/>
<dbReference type="PANTHER" id="PTHR33393">
    <property type="entry name" value="POLYGLUTAMINE SYNTHESIS ACCESSORY PROTEIN RV0574C-RELATED"/>
    <property type="match status" value="1"/>
</dbReference>
<sequence>MAVFYPKLGFFSIVIIFLATLVANLTAKPRLVNFSPPNLFPPKYSLRDITKRSTQTILVSVGDIMLGRYCNVQMLQNKDWKYPFLNIADFTSSADITFGNLEAPIVENCPTTETGMIFCSQPDSIEGLKFAGFDVLSLANNHILNQGEFGLAQTQEILKKNQILPVSPNPLSIKKVNGTSFGFLAFDLVTYPPPRLAVFGEAGRAVDILIVSLHWGSEYQKQPAKSQVELAHQIIDSGAKIVIGHHPHVTQPVEEYKDGLIFYSLGNFVFDQAWSEETKKGAIAKIIFEGKKIKSYELVPIYIENFCQPRLVK</sequence>
<dbReference type="Pfam" id="PF09587">
    <property type="entry name" value="PGA_cap"/>
    <property type="match status" value="2"/>
</dbReference>
<evidence type="ECO:0000313" key="3">
    <source>
        <dbReference type="EMBL" id="PIQ69983.1"/>
    </source>
</evidence>